<dbReference type="EMBL" id="JBEPBX010000022">
    <property type="protein sequence ID" value="MER6616249.1"/>
    <property type="molecule type" value="Genomic_DNA"/>
</dbReference>
<evidence type="ECO:0000259" key="1">
    <source>
        <dbReference type="PROSITE" id="PS50271"/>
    </source>
</evidence>
<comment type="caution">
    <text evidence="2">The sequence shown here is derived from an EMBL/GenBank/DDBJ whole genome shotgun (WGS) entry which is preliminary data.</text>
</comment>
<dbReference type="InterPro" id="IPR013083">
    <property type="entry name" value="Znf_RING/FYVE/PHD"/>
</dbReference>
<dbReference type="InterPro" id="IPR001607">
    <property type="entry name" value="Znf_UBP"/>
</dbReference>
<evidence type="ECO:0000313" key="2">
    <source>
        <dbReference type="EMBL" id="MER6616249.1"/>
    </source>
</evidence>
<keyword evidence="3" id="KW-1185">Reference proteome</keyword>
<protein>
    <submittedName>
        <fullName evidence="2">UBP-type zinc finger domain-containing protein</fullName>
    </submittedName>
</protein>
<feature type="domain" description="UBP-type" evidence="1">
    <location>
        <begin position="9"/>
        <end position="103"/>
    </location>
</feature>
<name>A0ABV1UZN0_9ACTN</name>
<reference evidence="2 3" key="1">
    <citation type="submission" date="2024-06" db="EMBL/GenBank/DDBJ databases">
        <title>The Natural Products Discovery Center: Release of the First 8490 Sequenced Strains for Exploring Actinobacteria Biosynthetic Diversity.</title>
        <authorList>
            <person name="Kalkreuter E."/>
            <person name="Kautsar S.A."/>
            <person name="Yang D."/>
            <person name="Bader C.D."/>
            <person name="Teijaro C.N."/>
            <person name="Fluegel L."/>
            <person name="Davis C.M."/>
            <person name="Simpson J.R."/>
            <person name="Lauterbach L."/>
            <person name="Steele A.D."/>
            <person name="Gui C."/>
            <person name="Meng S."/>
            <person name="Li G."/>
            <person name="Viehrig K."/>
            <person name="Ye F."/>
            <person name="Su P."/>
            <person name="Kiefer A.F."/>
            <person name="Nichols A."/>
            <person name="Cepeda A.J."/>
            <person name="Yan W."/>
            <person name="Fan B."/>
            <person name="Jiang Y."/>
            <person name="Adhikari A."/>
            <person name="Zheng C.-J."/>
            <person name="Schuster L."/>
            <person name="Cowan T.M."/>
            <person name="Smanski M.J."/>
            <person name="Chevrette M.G."/>
            <person name="De Carvalho L.P.S."/>
            <person name="Shen B."/>
        </authorList>
    </citation>
    <scope>NUCLEOTIDE SEQUENCE [LARGE SCALE GENOMIC DNA]</scope>
    <source>
        <strain evidence="2 3">NPDC000837</strain>
    </source>
</reference>
<evidence type="ECO:0000313" key="3">
    <source>
        <dbReference type="Proteomes" id="UP001445472"/>
    </source>
</evidence>
<dbReference type="Gene3D" id="3.30.40.10">
    <property type="entry name" value="Zinc/RING finger domain, C3HC4 (zinc finger)"/>
    <property type="match status" value="1"/>
</dbReference>
<dbReference type="Proteomes" id="UP001445472">
    <property type="component" value="Unassembled WGS sequence"/>
</dbReference>
<dbReference type="Pfam" id="PF02148">
    <property type="entry name" value="zf-UBP"/>
    <property type="match status" value="1"/>
</dbReference>
<gene>
    <name evidence="2" type="ORF">ABT276_23340</name>
</gene>
<dbReference type="RefSeq" id="WP_100110503.1">
    <property type="nucleotide sequence ID" value="NZ_JBEPBX010000022.1"/>
</dbReference>
<organism evidence="2 3">
    <name type="scientific">Streptomyces xantholiticus</name>
    <dbReference type="NCBI Taxonomy" id="68285"/>
    <lineage>
        <taxon>Bacteria</taxon>
        <taxon>Bacillati</taxon>
        <taxon>Actinomycetota</taxon>
        <taxon>Actinomycetes</taxon>
        <taxon>Kitasatosporales</taxon>
        <taxon>Streptomycetaceae</taxon>
        <taxon>Streptomyces</taxon>
    </lineage>
</organism>
<sequence>MTPGGKTAPVCGHLDQVRDVTPDSPDSCPECVARGDAWFHLRQCQICGHVGCCDSSRNQHASAHHAATGHPLIRSYEPGEGWWWCYDDQVAFEVEGSPPARAA</sequence>
<dbReference type="SUPFAM" id="SSF57850">
    <property type="entry name" value="RING/U-box"/>
    <property type="match status" value="1"/>
</dbReference>
<proteinExistence type="predicted"/>
<dbReference type="PROSITE" id="PS50271">
    <property type="entry name" value="ZF_UBP"/>
    <property type="match status" value="1"/>
</dbReference>
<accession>A0ABV1UZN0</accession>